<keyword evidence="7 12" id="KW-1133">Transmembrane helix</keyword>
<comment type="subcellular location">
    <subcellularLocation>
        <location evidence="2">Membrane</location>
        <topology evidence="2">Multi-pass membrane protein</topology>
    </subcellularLocation>
</comment>
<dbReference type="InterPro" id="IPR050324">
    <property type="entry name" value="CDP-alcohol_PTase-I"/>
</dbReference>
<dbReference type="PANTHER" id="PTHR14269:SF62">
    <property type="entry name" value="CDP-DIACYLGLYCEROL--GLYCEROL-3-PHOSPHATE 3-PHOSPHATIDYLTRANSFERASE 1, CHLOROPLASTIC"/>
    <property type="match status" value="1"/>
</dbReference>
<evidence type="ECO:0000256" key="3">
    <source>
        <dbReference type="ARBA" id="ARBA00010441"/>
    </source>
</evidence>
<evidence type="ECO:0000256" key="11">
    <source>
        <dbReference type="ARBA" id="ARBA00023264"/>
    </source>
</evidence>
<keyword evidence="11" id="KW-1208">Phospholipid metabolism</keyword>
<dbReference type="GO" id="GO:0008444">
    <property type="term" value="F:CDP-diacylglycerol-glycerol-3-phosphate 3-phosphatidyltransferase activity"/>
    <property type="evidence" value="ECO:0007669"/>
    <property type="project" value="UniProtKB-EC"/>
</dbReference>
<evidence type="ECO:0000256" key="4">
    <source>
        <dbReference type="ARBA" id="ARBA00022516"/>
    </source>
</evidence>
<keyword evidence="5 13" id="KW-0808">Transferase</keyword>
<proteinExistence type="inferred from homology"/>
<evidence type="ECO:0000256" key="6">
    <source>
        <dbReference type="ARBA" id="ARBA00022692"/>
    </source>
</evidence>
<evidence type="ECO:0000256" key="5">
    <source>
        <dbReference type="ARBA" id="ARBA00022679"/>
    </source>
</evidence>
<dbReference type="EC" id="2.7.8.5" evidence="13"/>
<gene>
    <name evidence="13" type="ORF">MNBD_GAMMA26-2293</name>
</gene>
<keyword evidence="9 12" id="KW-0472">Membrane</keyword>
<dbReference type="Gene3D" id="1.20.120.1760">
    <property type="match status" value="1"/>
</dbReference>
<dbReference type="InterPro" id="IPR004570">
    <property type="entry name" value="Phosphatidylglycerol_P_synth"/>
</dbReference>
<evidence type="ECO:0000256" key="2">
    <source>
        <dbReference type="ARBA" id="ARBA00004141"/>
    </source>
</evidence>
<keyword evidence="6 12" id="KW-0812">Transmembrane</keyword>
<sequence>MINSIPNMLTLARIALIPVFVVIYYLPWEYSNLVCTVVYGLAGITDWLDGYLARRLNQSSALGAFLDPVADKLMVAVALILLVEADPSPALAIPAVIIIGREITISALREWMAEVGARATVAVSGIGKVKTVTQIVAITMLIYRDDFFGIPIYTTGYVLLYVAATLTIWSMVTYLRAAWPSLKAES</sequence>
<keyword evidence="4" id="KW-0444">Lipid biosynthesis</keyword>
<dbReference type="GO" id="GO:0036094">
    <property type="term" value="F:small molecule binding"/>
    <property type="evidence" value="ECO:0007669"/>
    <property type="project" value="UniProtKB-ARBA"/>
</dbReference>
<evidence type="ECO:0000313" key="13">
    <source>
        <dbReference type="EMBL" id="VAX09117.1"/>
    </source>
</evidence>
<reference evidence="13" key="1">
    <citation type="submission" date="2018-06" db="EMBL/GenBank/DDBJ databases">
        <authorList>
            <person name="Zhirakovskaya E."/>
        </authorList>
    </citation>
    <scope>NUCLEOTIDE SEQUENCE</scope>
</reference>
<feature type="transmembrane region" description="Helical" evidence="12">
    <location>
        <begin position="6"/>
        <end position="26"/>
    </location>
</feature>
<evidence type="ECO:0000256" key="9">
    <source>
        <dbReference type="ARBA" id="ARBA00023136"/>
    </source>
</evidence>
<dbReference type="PIRSF" id="PIRSF000847">
    <property type="entry name" value="Phos_ph_gly_syn"/>
    <property type="match status" value="1"/>
</dbReference>
<evidence type="ECO:0000256" key="8">
    <source>
        <dbReference type="ARBA" id="ARBA00023098"/>
    </source>
</evidence>
<dbReference type="GO" id="GO:0005737">
    <property type="term" value="C:cytoplasm"/>
    <property type="evidence" value="ECO:0007669"/>
    <property type="project" value="UniProtKB-ARBA"/>
</dbReference>
<accession>A0A3B1BWV7</accession>
<comment type="cofactor">
    <cofactor evidence="1">
        <name>Mn(2+)</name>
        <dbReference type="ChEBI" id="CHEBI:29035"/>
    </cofactor>
</comment>
<dbReference type="PANTHER" id="PTHR14269">
    <property type="entry name" value="CDP-DIACYLGLYCEROL--GLYCEROL-3-PHOSPHATE 3-PHOSPHATIDYLTRANSFERASE-RELATED"/>
    <property type="match status" value="1"/>
</dbReference>
<evidence type="ECO:0000256" key="12">
    <source>
        <dbReference type="SAM" id="Phobius"/>
    </source>
</evidence>
<dbReference type="GO" id="GO:0050793">
    <property type="term" value="P:regulation of developmental process"/>
    <property type="evidence" value="ECO:0007669"/>
    <property type="project" value="UniProtKB-ARBA"/>
</dbReference>
<comment type="similarity">
    <text evidence="3">Belongs to the CDP-alcohol phosphatidyltransferase class-I family.</text>
</comment>
<dbReference type="GO" id="GO:0046474">
    <property type="term" value="P:glycerophospholipid biosynthetic process"/>
    <property type="evidence" value="ECO:0007669"/>
    <property type="project" value="TreeGrafter"/>
</dbReference>
<dbReference type="Pfam" id="PF01066">
    <property type="entry name" value="CDP-OH_P_transf"/>
    <property type="match status" value="1"/>
</dbReference>
<dbReference type="FunFam" id="1.20.120.1760:FF:000008">
    <property type="entry name" value="CDP-diacylglycerol--glycerol-3-phosphate 3-phosphatidyltransferase 2"/>
    <property type="match status" value="1"/>
</dbReference>
<dbReference type="GO" id="GO:0005886">
    <property type="term" value="C:plasma membrane"/>
    <property type="evidence" value="ECO:0007669"/>
    <property type="project" value="TreeGrafter"/>
</dbReference>
<evidence type="ECO:0000256" key="10">
    <source>
        <dbReference type="ARBA" id="ARBA00023209"/>
    </source>
</evidence>
<dbReference type="InterPro" id="IPR043130">
    <property type="entry name" value="CDP-OH_PTrfase_TM_dom"/>
</dbReference>
<dbReference type="AlphaFoldDB" id="A0A3B1BWV7"/>
<protein>
    <submittedName>
        <fullName evidence="13">CDP-diacylglycerol--glycerol-3-phosphate 3-phosphatidyltransferase</fullName>
        <ecNumber evidence="13">2.7.8.5</ecNumber>
    </submittedName>
</protein>
<feature type="transmembrane region" description="Helical" evidence="12">
    <location>
        <begin position="155"/>
        <end position="175"/>
    </location>
</feature>
<dbReference type="InterPro" id="IPR000462">
    <property type="entry name" value="CDP-OH_P_trans"/>
</dbReference>
<keyword evidence="10" id="KW-0594">Phospholipid biosynthesis</keyword>
<dbReference type="InterPro" id="IPR048254">
    <property type="entry name" value="CDP_ALCOHOL_P_TRANSF_CS"/>
</dbReference>
<dbReference type="PROSITE" id="PS00379">
    <property type="entry name" value="CDP_ALCOHOL_P_TRANSF"/>
    <property type="match status" value="1"/>
</dbReference>
<name>A0A3B1BWV7_9ZZZZ</name>
<feature type="transmembrane region" description="Helical" evidence="12">
    <location>
        <begin position="73"/>
        <end position="100"/>
    </location>
</feature>
<feature type="transmembrane region" description="Helical" evidence="12">
    <location>
        <begin position="121"/>
        <end position="143"/>
    </location>
</feature>
<evidence type="ECO:0000256" key="7">
    <source>
        <dbReference type="ARBA" id="ARBA00022989"/>
    </source>
</evidence>
<organism evidence="13">
    <name type="scientific">hydrothermal vent metagenome</name>
    <dbReference type="NCBI Taxonomy" id="652676"/>
    <lineage>
        <taxon>unclassified sequences</taxon>
        <taxon>metagenomes</taxon>
        <taxon>ecological metagenomes</taxon>
    </lineage>
</organism>
<dbReference type="NCBIfam" id="TIGR00560">
    <property type="entry name" value="pgsA"/>
    <property type="match status" value="1"/>
</dbReference>
<dbReference type="EMBL" id="UOFX01000044">
    <property type="protein sequence ID" value="VAX09117.1"/>
    <property type="molecule type" value="Genomic_DNA"/>
</dbReference>
<evidence type="ECO:0000256" key="1">
    <source>
        <dbReference type="ARBA" id="ARBA00001936"/>
    </source>
</evidence>
<keyword evidence="8" id="KW-0443">Lipid metabolism</keyword>